<dbReference type="AlphaFoldDB" id="A0A392QG43"/>
<dbReference type="Proteomes" id="UP000265520">
    <property type="component" value="Unassembled WGS sequence"/>
</dbReference>
<evidence type="ECO:0000313" key="1">
    <source>
        <dbReference type="EMBL" id="MCI23158.1"/>
    </source>
</evidence>
<reference evidence="1 2" key="1">
    <citation type="journal article" date="2018" name="Front. Plant Sci.">
        <title>Red Clover (Trifolium pratense) and Zigzag Clover (T. medium) - A Picture of Genomic Similarities and Differences.</title>
        <authorList>
            <person name="Dluhosova J."/>
            <person name="Istvanek J."/>
            <person name="Nedelnik J."/>
            <person name="Repkova J."/>
        </authorList>
    </citation>
    <scope>NUCLEOTIDE SEQUENCE [LARGE SCALE GENOMIC DNA]</scope>
    <source>
        <strain evidence="2">cv. 10/8</strain>
        <tissue evidence="1">Leaf</tissue>
    </source>
</reference>
<protein>
    <submittedName>
        <fullName evidence="1">Uncharacterized protein</fullName>
    </submittedName>
</protein>
<proteinExistence type="predicted"/>
<name>A0A392QG43_9FABA</name>
<organism evidence="1 2">
    <name type="scientific">Trifolium medium</name>
    <dbReference type="NCBI Taxonomy" id="97028"/>
    <lineage>
        <taxon>Eukaryota</taxon>
        <taxon>Viridiplantae</taxon>
        <taxon>Streptophyta</taxon>
        <taxon>Embryophyta</taxon>
        <taxon>Tracheophyta</taxon>
        <taxon>Spermatophyta</taxon>
        <taxon>Magnoliopsida</taxon>
        <taxon>eudicotyledons</taxon>
        <taxon>Gunneridae</taxon>
        <taxon>Pentapetalae</taxon>
        <taxon>rosids</taxon>
        <taxon>fabids</taxon>
        <taxon>Fabales</taxon>
        <taxon>Fabaceae</taxon>
        <taxon>Papilionoideae</taxon>
        <taxon>50 kb inversion clade</taxon>
        <taxon>NPAAA clade</taxon>
        <taxon>Hologalegina</taxon>
        <taxon>IRL clade</taxon>
        <taxon>Trifolieae</taxon>
        <taxon>Trifolium</taxon>
    </lineage>
</organism>
<accession>A0A392QG43</accession>
<sequence length="82" mass="8899">MSTYSEETLHLDSDIDGEEFISGDGVGTDGEEFISGDAVGTDKDELGKENCNGKKCSSEITDDDIRAMEFSTEQEAITFYTA</sequence>
<dbReference type="EMBL" id="LXQA010134457">
    <property type="protein sequence ID" value="MCI23158.1"/>
    <property type="molecule type" value="Genomic_DNA"/>
</dbReference>
<evidence type="ECO:0000313" key="2">
    <source>
        <dbReference type="Proteomes" id="UP000265520"/>
    </source>
</evidence>
<feature type="non-terminal residue" evidence="1">
    <location>
        <position position="82"/>
    </location>
</feature>
<comment type="caution">
    <text evidence="1">The sequence shown here is derived from an EMBL/GenBank/DDBJ whole genome shotgun (WGS) entry which is preliminary data.</text>
</comment>
<keyword evidence="2" id="KW-1185">Reference proteome</keyword>